<keyword evidence="3" id="KW-1185">Reference proteome</keyword>
<keyword evidence="1" id="KW-1133">Transmembrane helix</keyword>
<reference evidence="2" key="1">
    <citation type="submission" date="2010-06" db="EMBL/GenBank/DDBJ databases">
        <authorList>
            <person name="Muzny D."/>
            <person name="Qin X."/>
            <person name="Buhay C."/>
            <person name="Dugan-Rocha S."/>
            <person name="Ding Y."/>
            <person name="Chen G."/>
            <person name="Hawes A."/>
            <person name="Holder M."/>
            <person name="Jhangiani S."/>
            <person name="Johnson A."/>
            <person name="Khan Z."/>
            <person name="Li Z."/>
            <person name="Liu W."/>
            <person name="Liu X."/>
            <person name="Perez L."/>
            <person name="Shen H."/>
            <person name="Wang Q."/>
            <person name="Watt J."/>
            <person name="Xi L."/>
            <person name="Xin Y."/>
            <person name="Zhou J."/>
            <person name="Deng J."/>
            <person name="Jiang H."/>
            <person name="Liu Y."/>
            <person name="Qu J."/>
            <person name="Song X.-Z."/>
            <person name="Zhang L."/>
            <person name="Villasana D."/>
            <person name="Johnson A."/>
            <person name="Liu J."/>
            <person name="Liyanage D."/>
            <person name="Lorensuhewa L."/>
            <person name="Robinson T."/>
            <person name="Song A."/>
            <person name="Song B.-B."/>
            <person name="Dinh H."/>
            <person name="Thornton R."/>
            <person name="Coyle M."/>
            <person name="Francisco L."/>
            <person name="Jackson L."/>
            <person name="Javaid M."/>
            <person name="Korchina V."/>
            <person name="Kovar C."/>
            <person name="Mata R."/>
            <person name="Mathew T."/>
            <person name="Ngo R."/>
            <person name="Nguyen L."/>
            <person name="Nguyen N."/>
            <person name="Okwuonu G."/>
            <person name="Ongeri F."/>
            <person name="Pham C."/>
            <person name="Simmons D."/>
            <person name="Wilczek-Boney K."/>
            <person name="Hale W."/>
            <person name="Jakkamsetti A."/>
            <person name="Pham P."/>
            <person name="Ruth R."/>
            <person name="San Lucas F."/>
            <person name="Warren J."/>
            <person name="Zhang J."/>
            <person name="Zhao Z."/>
            <person name="Zhou C."/>
            <person name="Zhu D."/>
            <person name="Lee S."/>
            <person name="Bess C."/>
            <person name="Blankenburg K."/>
            <person name="Forbes L."/>
            <person name="Fu Q."/>
            <person name="Gubbala S."/>
            <person name="Hirani K."/>
            <person name="Jayaseelan J.C."/>
            <person name="Lara F."/>
            <person name="Munidasa M."/>
            <person name="Palculict T."/>
            <person name="Patil S."/>
            <person name="Pu L.-L."/>
            <person name="Saada N."/>
            <person name="Tang L."/>
            <person name="Weissenberger G."/>
            <person name="Zhu Y."/>
            <person name="Hemphill L."/>
            <person name="Shang Y."/>
            <person name="Youmans B."/>
            <person name="Ayvaz T."/>
            <person name="Ross M."/>
            <person name="Santibanez J."/>
            <person name="Aqrawi P."/>
            <person name="Gross S."/>
            <person name="Joshi V."/>
            <person name="Fowler G."/>
            <person name="Nazareth L."/>
            <person name="Reid J."/>
            <person name="Worley K."/>
            <person name="Petrosino J."/>
            <person name="Highlander S."/>
            <person name="Gibbs R."/>
        </authorList>
    </citation>
    <scope>NUCLEOTIDE SEQUENCE [LARGE SCALE GENOMIC DNA]</scope>
    <source>
        <strain evidence="2">DSM 20601</strain>
    </source>
</reference>
<feature type="transmembrane region" description="Helical" evidence="1">
    <location>
        <begin position="219"/>
        <end position="239"/>
    </location>
</feature>
<dbReference type="Pfam" id="PF06691">
    <property type="entry name" value="DUF1189"/>
    <property type="match status" value="1"/>
</dbReference>
<gene>
    <name evidence="2" type="ORF">HMPREF0556_12361</name>
</gene>
<dbReference type="Proteomes" id="UP000010119">
    <property type="component" value="Unassembled WGS sequence"/>
</dbReference>
<dbReference type="AlphaFoldDB" id="D7UZA9"/>
<evidence type="ECO:0000313" key="2">
    <source>
        <dbReference type="EMBL" id="EFI83676.1"/>
    </source>
</evidence>
<dbReference type="eggNOG" id="COG5521">
    <property type="taxonomic scope" value="Bacteria"/>
</dbReference>
<dbReference type="HOGENOM" id="CLU_092305_0_0_9"/>
<name>D7UZA9_LISGR</name>
<feature type="transmembrane region" description="Helical" evidence="1">
    <location>
        <begin position="245"/>
        <end position="262"/>
    </location>
</feature>
<dbReference type="STRING" id="525367.HMPREF0556_12361"/>
<dbReference type="InterPro" id="IPR009574">
    <property type="entry name" value="DUF1189"/>
</dbReference>
<evidence type="ECO:0000313" key="3">
    <source>
        <dbReference type="Proteomes" id="UP000010119"/>
    </source>
</evidence>
<evidence type="ECO:0008006" key="4">
    <source>
        <dbReference type="Google" id="ProtNLM"/>
    </source>
</evidence>
<feature type="transmembrane region" description="Helical" evidence="1">
    <location>
        <begin position="174"/>
        <end position="207"/>
    </location>
</feature>
<comment type="caution">
    <text evidence="2">The sequence shown here is derived from an EMBL/GenBank/DDBJ whole genome shotgun (WGS) entry which is preliminary data.</text>
</comment>
<protein>
    <recommendedName>
        <fullName evidence="4">DUF1189 domain-containing protein</fullName>
    </recommendedName>
</protein>
<keyword evidence="1" id="KW-0812">Transmembrane</keyword>
<proteinExistence type="predicted"/>
<organism evidence="2 3">
    <name type="scientific">Listeria grayi DSM 20601</name>
    <dbReference type="NCBI Taxonomy" id="525367"/>
    <lineage>
        <taxon>Bacteria</taxon>
        <taxon>Bacillati</taxon>
        <taxon>Bacillota</taxon>
        <taxon>Bacilli</taxon>
        <taxon>Bacillales</taxon>
        <taxon>Listeriaceae</taxon>
        <taxon>Listeria</taxon>
    </lineage>
</organism>
<sequence>MIEEVLKLQMNIFKRFWKSLYAPETIATFRSDKLAKSIIYLILLSFVAFLPTAYYTYSTTKDALHVGEETISQQIPEFQVDAGKLKVTDSKEQKEPISIDQGNLHIYFDATDKITPNYVDARIGSYDSAIAFLTDGIYISAAGNSQKVAYETVGITDKASLIHAYQSVEKLATILVPFILLFVFIIILFSTAMEVLLFAVLGFLLAGAGRNGITFKQTWNIGTYSITLATIFTMVMEIIQVTVPFNMEINLVVSLIFVYLAIRTITVSSEKE</sequence>
<feature type="transmembrane region" description="Helical" evidence="1">
    <location>
        <begin position="38"/>
        <end position="57"/>
    </location>
</feature>
<dbReference type="EMBL" id="ACCR02000005">
    <property type="protein sequence ID" value="EFI83676.1"/>
    <property type="molecule type" value="Genomic_DNA"/>
</dbReference>
<accession>D7UZA9</accession>
<evidence type="ECO:0000256" key="1">
    <source>
        <dbReference type="SAM" id="Phobius"/>
    </source>
</evidence>
<keyword evidence="1" id="KW-0472">Membrane</keyword>